<name>A0ABV2BVS9_9GAMM</name>
<dbReference type="RefSeq" id="WP_353896635.1">
    <property type="nucleotide sequence ID" value="NZ_JBEVCJ010000016.1"/>
</dbReference>
<accession>A0ABV2BVS9</accession>
<dbReference type="InterPro" id="IPR027275">
    <property type="entry name" value="PRC-brl_dom"/>
</dbReference>
<dbReference type="Pfam" id="PF05239">
    <property type="entry name" value="PRC"/>
    <property type="match status" value="1"/>
</dbReference>
<dbReference type="Gene3D" id="2.40.30.60">
    <property type="entry name" value="RimM"/>
    <property type="match status" value="1"/>
</dbReference>
<keyword evidence="3 5" id="KW-0698">rRNA processing</keyword>
<comment type="similarity">
    <text evidence="5">Belongs to the RimM family.</text>
</comment>
<dbReference type="PANTHER" id="PTHR33692">
    <property type="entry name" value="RIBOSOME MATURATION FACTOR RIMM"/>
    <property type="match status" value="1"/>
</dbReference>
<feature type="domain" description="RimM N-terminal" evidence="6">
    <location>
        <begin position="8"/>
        <end position="88"/>
    </location>
</feature>
<comment type="subunit">
    <text evidence="5">Binds ribosomal protein uS19.</text>
</comment>
<dbReference type="InterPro" id="IPR036976">
    <property type="entry name" value="RimM_N_sf"/>
</dbReference>
<reference evidence="8 9" key="1">
    <citation type="submission" date="2024-06" db="EMBL/GenBank/DDBJ databases">
        <authorList>
            <person name="Li F."/>
        </authorList>
    </citation>
    <scope>NUCLEOTIDE SEQUENCE [LARGE SCALE GENOMIC DNA]</scope>
    <source>
        <strain evidence="8 9">GXAS 311</strain>
    </source>
</reference>
<dbReference type="NCBIfam" id="TIGR02273">
    <property type="entry name" value="16S_RimM"/>
    <property type="match status" value="1"/>
</dbReference>
<dbReference type="InterPro" id="IPR002676">
    <property type="entry name" value="RimM_N"/>
</dbReference>
<evidence type="ECO:0000259" key="7">
    <source>
        <dbReference type="Pfam" id="PF05239"/>
    </source>
</evidence>
<evidence type="ECO:0000256" key="3">
    <source>
        <dbReference type="ARBA" id="ARBA00022552"/>
    </source>
</evidence>
<dbReference type="SUPFAM" id="SSF50447">
    <property type="entry name" value="Translation proteins"/>
    <property type="match status" value="1"/>
</dbReference>
<evidence type="ECO:0000256" key="4">
    <source>
        <dbReference type="ARBA" id="ARBA00023186"/>
    </source>
</evidence>
<evidence type="ECO:0000259" key="6">
    <source>
        <dbReference type="Pfam" id="PF01782"/>
    </source>
</evidence>
<organism evidence="8 9">
    <name type="scientific">Aliikangiella maris</name>
    <dbReference type="NCBI Taxonomy" id="3162458"/>
    <lineage>
        <taxon>Bacteria</taxon>
        <taxon>Pseudomonadati</taxon>
        <taxon>Pseudomonadota</taxon>
        <taxon>Gammaproteobacteria</taxon>
        <taxon>Oceanospirillales</taxon>
        <taxon>Pleioneaceae</taxon>
        <taxon>Aliikangiella</taxon>
    </lineage>
</organism>
<keyword evidence="2 5" id="KW-0690">Ribosome biogenesis</keyword>
<dbReference type="Proteomes" id="UP001548189">
    <property type="component" value="Unassembled WGS sequence"/>
</dbReference>
<sequence>MKDSPVIIGKITGVYGVKGWVKVFSHTDPRINIIKYNPWRIRIDNQWCEYPLLDGRAQGKTIVAELKGINDRNLAESLIGREIAIDQAQLESLDENEFYWRELEGLDVLNLSEQKIGRISHLIETGANDVMVVKLTTEQAEVHGSKEMMIPYIMDDVIKKVDLQNNQILVDWDNEYL</sequence>
<feature type="domain" description="PRC-barrel" evidence="7">
    <location>
        <begin position="95"/>
        <end position="171"/>
    </location>
</feature>
<evidence type="ECO:0000313" key="8">
    <source>
        <dbReference type="EMBL" id="MET1256049.1"/>
    </source>
</evidence>
<comment type="subcellular location">
    <subcellularLocation>
        <location evidence="5">Cytoplasm</location>
    </subcellularLocation>
</comment>
<dbReference type="HAMAP" id="MF_00014">
    <property type="entry name" value="Ribosome_mat_RimM"/>
    <property type="match status" value="1"/>
</dbReference>
<comment type="function">
    <text evidence="5">An accessory protein needed during the final step in the assembly of 30S ribosomal subunit, possibly for assembly of the head region. Essential for efficient processing of 16S rRNA. May be needed both before and after RbfA during the maturation of 16S rRNA. It has affinity for free ribosomal 30S subunits but not for 70S ribosomes.</text>
</comment>
<evidence type="ECO:0000313" key="9">
    <source>
        <dbReference type="Proteomes" id="UP001548189"/>
    </source>
</evidence>
<dbReference type="Gene3D" id="2.30.30.240">
    <property type="entry name" value="PRC-barrel domain"/>
    <property type="match status" value="1"/>
</dbReference>
<dbReference type="SUPFAM" id="SSF50346">
    <property type="entry name" value="PRC-barrel domain"/>
    <property type="match status" value="1"/>
</dbReference>
<evidence type="ECO:0000256" key="5">
    <source>
        <dbReference type="HAMAP-Rule" id="MF_00014"/>
    </source>
</evidence>
<keyword evidence="9" id="KW-1185">Reference proteome</keyword>
<dbReference type="InterPro" id="IPR011961">
    <property type="entry name" value="RimM"/>
</dbReference>
<keyword evidence="4 5" id="KW-0143">Chaperone</keyword>
<comment type="domain">
    <text evidence="5">The PRC barrel domain binds ribosomal protein uS19.</text>
</comment>
<dbReference type="PANTHER" id="PTHR33692:SF1">
    <property type="entry name" value="RIBOSOME MATURATION FACTOR RIMM"/>
    <property type="match status" value="1"/>
</dbReference>
<dbReference type="InterPro" id="IPR011033">
    <property type="entry name" value="PRC_barrel-like_sf"/>
</dbReference>
<dbReference type="Pfam" id="PF01782">
    <property type="entry name" value="RimM"/>
    <property type="match status" value="1"/>
</dbReference>
<dbReference type="EMBL" id="JBEVCJ010000016">
    <property type="protein sequence ID" value="MET1256049.1"/>
    <property type="molecule type" value="Genomic_DNA"/>
</dbReference>
<protein>
    <recommendedName>
        <fullName evidence="5">Ribosome maturation factor RimM</fullName>
    </recommendedName>
</protein>
<dbReference type="InterPro" id="IPR009000">
    <property type="entry name" value="Transl_B-barrel_sf"/>
</dbReference>
<keyword evidence="1 5" id="KW-0963">Cytoplasm</keyword>
<comment type="caution">
    <text evidence="8">The sequence shown here is derived from an EMBL/GenBank/DDBJ whole genome shotgun (WGS) entry which is preliminary data.</text>
</comment>
<evidence type="ECO:0000256" key="2">
    <source>
        <dbReference type="ARBA" id="ARBA00022517"/>
    </source>
</evidence>
<proteinExistence type="inferred from homology"/>
<gene>
    <name evidence="5 8" type="primary">rimM</name>
    <name evidence="8" type="ORF">ABVT43_12995</name>
</gene>
<evidence type="ECO:0000256" key="1">
    <source>
        <dbReference type="ARBA" id="ARBA00022490"/>
    </source>
</evidence>